<protein>
    <submittedName>
        <fullName evidence="2">Uncharacterized protein</fullName>
    </submittedName>
</protein>
<comment type="caution">
    <text evidence="2">The sequence shown here is derived from an EMBL/GenBank/DDBJ whole genome shotgun (WGS) entry which is preliminary data.</text>
</comment>
<feature type="region of interest" description="Disordered" evidence="1">
    <location>
        <begin position="1"/>
        <end position="21"/>
    </location>
</feature>
<dbReference type="EMBL" id="CAJVRM010000085">
    <property type="protein sequence ID" value="CAG8973958.1"/>
    <property type="molecule type" value="Genomic_DNA"/>
</dbReference>
<gene>
    <name evidence="2" type="ORF">HYALB_00010078</name>
</gene>
<evidence type="ECO:0000313" key="3">
    <source>
        <dbReference type="Proteomes" id="UP000701801"/>
    </source>
</evidence>
<organism evidence="2 3">
    <name type="scientific">Hymenoscyphus albidus</name>
    <dbReference type="NCBI Taxonomy" id="595503"/>
    <lineage>
        <taxon>Eukaryota</taxon>
        <taxon>Fungi</taxon>
        <taxon>Dikarya</taxon>
        <taxon>Ascomycota</taxon>
        <taxon>Pezizomycotina</taxon>
        <taxon>Leotiomycetes</taxon>
        <taxon>Helotiales</taxon>
        <taxon>Helotiaceae</taxon>
        <taxon>Hymenoscyphus</taxon>
    </lineage>
</organism>
<sequence>MSITPSSTIPPGFPSRPKDFRRQSFHGENHRDIKFLEGCLVECDIENCIFAESSIIACSVDKCISSGGYVSCSTNPIRRPVLRNTTIIDSRIHYADLLRFWYPGIPTEADFSEWDKSLDIFPPEELYLSTDALHAEPIIQIHASNAGTVELVDCEIIGSFIEKIPIASSKIYSGTTTEVQLLHLSPHTCRRGQMQP</sequence>
<evidence type="ECO:0000313" key="2">
    <source>
        <dbReference type="EMBL" id="CAG8973958.1"/>
    </source>
</evidence>
<accession>A0A9N9LH58</accession>
<dbReference type="OrthoDB" id="10465096at2759"/>
<evidence type="ECO:0000256" key="1">
    <source>
        <dbReference type="SAM" id="MobiDB-lite"/>
    </source>
</evidence>
<dbReference type="Proteomes" id="UP000701801">
    <property type="component" value="Unassembled WGS sequence"/>
</dbReference>
<keyword evidence="3" id="KW-1185">Reference proteome</keyword>
<dbReference type="AlphaFoldDB" id="A0A9N9LH58"/>
<proteinExistence type="predicted"/>
<reference evidence="2" key="1">
    <citation type="submission" date="2021-07" db="EMBL/GenBank/DDBJ databases">
        <authorList>
            <person name="Durling M."/>
        </authorList>
    </citation>
    <scope>NUCLEOTIDE SEQUENCE</scope>
</reference>
<dbReference type="SUPFAM" id="SSF141571">
    <property type="entry name" value="Pentapeptide repeat-like"/>
    <property type="match status" value="1"/>
</dbReference>
<name>A0A9N9LH58_9HELO</name>